<dbReference type="RefSeq" id="WP_310547798.1">
    <property type="nucleotide sequence ID" value="NZ_JAVKGR010000003.1"/>
</dbReference>
<proteinExistence type="predicted"/>
<evidence type="ECO:0000259" key="1">
    <source>
        <dbReference type="Pfam" id="PF01037"/>
    </source>
</evidence>
<dbReference type="EMBL" id="JAVKGR010000003">
    <property type="protein sequence ID" value="MDR8018806.1"/>
    <property type="molecule type" value="Genomic_DNA"/>
</dbReference>
<accession>A0ABU2DQY3</accession>
<dbReference type="Pfam" id="PF01037">
    <property type="entry name" value="AsnC_trans_reg"/>
    <property type="match status" value="1"/>
</dbReference>
<organism evidence="2 3">
    <name type="scientific">Nesterenkonia aerolata</name>
    <dbReference type="NCBI Taxonomy" id="3074079"/>
    <lineage>
        <taxon>Bacteria</taxon>
        <taxon>Bacillati</taxon>
        <taxon>Actinomycetota</taxon>
        <taxon>Actinomycetes</taxon>
        <taxon>Micrococcales</taxon>
        <taxon>Micrococcaceae</taxon>
        <taxon>Nesterenkonia</taxon>
    </lineage>
</organism>
<dbReference type="InterPro" id="IPR019887">
    <property type="entry name" value="Tscrpt_reg_AsnC/Lrp_C"/>
</dbReference>
<reference evidence="2 3" key="1">
    <citation type="submission" date="2023-09" db="EMBL/GenBank/DDBJ databases">
        <title>Description of three actinobacteria isolated from air of manufacturing shop in a pharmaceutical factory.</title>
        <authorList>
            <person name="Zhang D.-F."/>
        </authorList>
    </citation>
    <scope>NUCLEOTIDE SEQUENCE [LARGE SCALE GENOMIC DNA]</scope>
    <source>
        <strain evidence="2 3">LY-0111</strain>
    </source>
</reference>
<evidence type="ECO:0000313" key="2">
    <source>
        <dbReference type="EMBL" id="MDR8018806.1"/>
    </source>
</evidence>
<dbReference type="Proteomes" id="UP001251870">
    <property type="component" value="Unassembled WGS sequence"/>
</dbReference>
<evidence type="ECO:0000313" key="3">
    <source>
        <dbReference type="Proteomes" id="UP001251870"/>
    </source>
</evidence>
<dbReference type="InterPro" id="IPR011008">
    <property type="entry name" value="Dimeric_a/b-barrel"/>
</dbReference>
<name>A0ABU2DQY3_9MICC</name>
<gene>
    <name evidence="2" type="ORF">RIL96_04415</name>
</gene>
<dbReference type="Gene3D" id="3.30.70.920">
    <property type="match status" value="1"/>
</dbReference>
<comment type="caution">
    <text evidence="2">The sequence shown here is derived from an EMBL/GenBank/DDBJ whole genome shotgun (WGS) entry which is preliminary data.</text>
</comment>
<sequence>MVTAIVMIKTDQDAIVDAAQQIVAIDGVREVYSVTGNWDLVAIVEGRRFDDLSQLIPDRIAKVPGLRDTETLVAFRAHSEADLEAGFALGLDD</sequence>
<dbReference type="SUPFAM" id="SSF54909">
    <property type="entry name" value="Dimeric alpha+beta barrel"/>
    <property type="match status" value="1"/>
</dbReference>
<protein>
    <submittedName>
        <fullName evidence="2">Lrp/AsnC ligand binding domain-containing protein</fullName>
    </submittedName>
</protein>
<feature type="domain" description="Transcription regulator AsnC/Lrp ligand binding" evidence="1">
    <location>
        <begin position="6"/>
        <end position="76"/>
    </location>
</feature>
<keyword evidence="3" id="KW-1185">Reference proteome</keyword>